<dbReference type="PANTHER" id="PTHR30469">
    <property type="entry name" value="MULTIDRUG RESISTANCE PROTEIN MDTA"/>
    <property type="match status" value="1"/>
</dbReference>
<dbReference type="Pfam" id="PF25967">
    <property type="entry name" value="RND-MFP_C"/>
    <property type="match status" value="1"/>
</dbReference>
<dbReference type="Gene3D" id="2.40.50.100">
    <property type="match status" value="1"/>
</dbReference>
<feature type="domain" description="CzcB-like alpha-helical hairpin" evidence="3">
    <location>
        <begin position="137"/>
        <end position="192"/>
    </location>
</feature>
<sequence length="391" mass="43985">MKYLNYLPILSLFFLMSCGPQEKSVEEVLENGTQAEIEQKRKALNTTMLELKNKIKKLDEKLSGFEEDYAYALVEARELQPRAFKHYIKILGEATTDENILIYPEFSGNLKDIYISEGEEVKKGQKLAKIDDGGVSNQLAELKARRDLAKTRFERQKRLWDQNIGSEIQFLEAETAYEQLNNSVKQVESQLKKSVIYAPFNGKIDEIITDQGQVVSPGQTPIFRILNLGEMYVSANVPENYVGSIDVGSEAIVSFGAIGKTFKSEVMQVSSNISQNNRNFRVKVAIPDSIDFVKPNLIATLEINNYKINDAIVIPEDILRENAQGQSFTFALSMESDSLGVAQFRELKLGKSYQGEIEVLEGLKASDIIVTEGARTIKKGEKVKVLNFQKN</sequence>
<evidence type="ECO:0000256" key="2">
    <source>
        <dbReference type="SAM" id="Coils"/>
    </source>
</evidence>
<dbReference type="NCBIfam" id="TIGR01730">
    <property type="entry name" value="RND_mfp"/>
    <property type="match status" value="1"/>
</dbReference>
<dbReference type="Gene3D" id="2.40.420.20">
    <property type="match status" value="1"/>
</dbReference>
<feature type="coiled-coil region" evidence="2">
    <location>
        <begin position="139"/>
        <end position="190"/>
    </location>
</feature>
<dbReference type="InterPro" id="IPR058648">
    <property type="entry name" value="HH_CzcB-like"/>
</dbReference>
<dbReference type="EMBL" id="FNCW01000010">
    <property type="protein sequence ID" value="SDG89471.1"/>
    <property type="molecule type" value="Genomic_DNA"/>
</dbReference>
<dbReference type="InterPro" id="IPR058792">
    <property type="entry name" value="Beta-barrel_RND_2"/>
</dbReference>
<dbReference type="STRING" id="470826.SAMN04488027_11038"/>
<dbReference type="Gene3D" id="2.40.30.170">
    <property type="match status" value="1"/>
</dbReference>
<dbReference type="Pfam" id="PF25954">
    <property type="entry name" value="Beta-barrel_RND_2"/>
    <property type="match status" value="1"/>
</dbReference>
<dbReference type="PROSITE" id="PS51257">
    <property type="entry name" value="PROKAR_LIPOPROTEIN"/>
    <property type="match status" value="1"/>
</dbReference>
<proteinExistence type="inferred from homology"/>
<dbReference type="GO" id="GO:0015562">
    <property type="term" value="F:efflux transmembrane transporter activity"/>
    <property type="evidence" value="ECO:0007669"/>
    <property type="project" value="TreeGrafter"/>
</dbReference>
<keyword evidence="7" id="KW-1185">Reference proteome</keyword>
<reference evidence="6 7" key="1">
    <citation type="submission" date="2016-10" db="EMBL/GenBank/DDBJ databases">
        <authorList>
            <person name="de Groot N.N."/>
        </authorList>
    </citation>
    <scope>NUCLEOTIDE SEQUENCE [LARGE SCALE GENOMIC DNA]</scope>
    <source>
        <strain evidence="6 7">DSM 19803</strain>
    </source>
</reference>
<dbReference type="SUPFAM" id="SSF111369">
    <property type="entry name" value="HlyD-like secretion proteins"/>
    <property type="match status" value="1"/>
</dbReference>
<evidence type="ECO:0000259" key="5">
    <source>
        <dbReference type="Pfam" id="PF25967"/>
    </source>
</evidence>
<dbReference type="Proteomes" id="UP000199296">
    <property type="component" value="Unassembled WGS sequence"/>
</dbReference>
<dbReference type="InterPro" id="IPR058627">
    <property type="entry name" value="MdtA-like_C"/>
</dbReference>
<evidence type="ECO:0000256" key="1">
    <source>
        <dbReference type="ARBA" id="ARBA00009477"/>
    </source>
</evidence>
<feature type="domain" description="Multidrug resistance protein MdtA-like C-terminal permuted SH3" evidence="5">
    <location>
        <begin position="310"/>
        <end position="374"/>
    </location>
</feature>
<accession>A0A1G7XZB0</accession>
<organism evidence="6 7">
    <name type="scientific">Psychroflexus sediminis</name>
    <dbReference type="NCBI Taxonomy" id="470826"/>
    <lineage>
        <taxon>Bacteria</taxon>
        <taxon>Pseudomonadati</taxon>
        <taxon>Bacteroidota</taxon>
        <taxon>Flavobacteriia</taxon>
        <taxon>Flavobacteriales</taxon>
        <taxon>Flavobacteriaceae</taxon>
        <taxon>Psychroflexus</taxon>
    </lineage>
</organism>
<evidence type="ECO:0000313" key="6">
    <source>
        <dbReference type="EMBL" id="SDG89471.1"/>
    </source>
</evidence>
<dbReference type="PANTHER" id="PTHR30469:SF15">
    <property type="entry name" value="HLYD FAMILY OF SECRETION PROTEINS"/>
    <property type="match status" value="1"/>
</dbReference>
<dbReference type="RefSeq" id="WP_093368388.1">
    <property type="nucleotide sequence ID" value="NZ_FNCW01000010.1"/>
</dbReference>
<evidence type="ECO:0000259" key="3">
    <source>
        <dbReference type="Pfam" id="PF25893"/>
    </source>
</evidence>
<feature type="domain" description="CusB-like beta-barrel" evidence="4">
    <location>
        <begin position="233"/>
        <end position="304"/>
    </location>
</feature>
<dbReference type="Pfam" id="PF25893">
    <property type="entry name" value="HH_CzcB"/>
    <property type="match status" value="1"/>
</dbReference>
<dbReference type="InterPro" id="IPR006143">
    <property type="entry name" value="RND_pump_MFP"/>
</dbReference>
<evidence type="ECO:0000259" key="4">
    <source>
        <dbReference type="Pfam" id="PF25954"/>
    </source>
</evidence>
<dbReference type="GO" id="GO:1990281">
    <property type="term" value="C:efflux pump complex"/>
    <property type="evidence" value="ECO:0007669"/>
    <property type="project" value="TreeGrafter"/>
</dbReference>
<comment type="similarity">
    <text evidence="1">Belongs to the membrane fusion protein (MFP) (TC 8.A.1) family.</text>
</comment>
<evidence type="ECO:0000313" key="7">
    <source>
        <dbReference type="Proteomes" id="UP000199296"/>
    </source>
</evidence>
<dbReference type="Gene3D" id="1.10.287.470">
    <property type="entry name" value="Helix hairpin bin"/>
    <property type="match status" value="1"/>
</dbReference>
<keyword evidence="2" id="KW-0175">Coiled coil</keyword>
<protein>
    <submittedName>
        <fullName evidence="6">RND family efflux transporter, MFP subunit</fullName>
    </submittedName>
</protein>
<gene>
    <name evidence="6" type="ORF">SAMN04488027_11038</name>
</gene>
<dbReference type="AlphaFoldDB" id="A0A1G7XZB0"/>
<name>A0A1G7XZB0_9FLAO</name>
<dbReference type="OrthoDB" id="9806939at2"/>
<feature type="coiled-coil region" evidence="2">
    <location>
        <begin position="34"/>
        <end position="68"/>
    </location>
</feature>